<comment type="subcellular location">
    <subcellularLocation>
        <location evidence="1 9">Cell inner membrane</location>
        <topology evidence="1 9">Multi-pass membrane protein</topology>
    </subcellularLocation>
</comment>
<keyword evidence="3" id="KW-1003">Cell membrane</keyword>
<keyword evidence="13" id="KW-1185">Reference proteome</keyword>
<comment type="function">
    <text evidence="9">Part of the tripartite ATP-independent periplasmic (TRAP) transport system.</text>
</comment>
<dbReference type="InterPro" id="IPR055348">
    <property type="entry name" value="DctQ"/>
</dbReference>
<feature type="transmembrane region" description="Helical" evidence="9">
    <location>
        <begin position="68"/>
        <end position="89"/>
    </location>
</feature>
<feature type="region of interest" description="Disordered" evidence="10">
    <location>
        <begin position="1"/>
        <end position="23"/>
    </location>
</feature>
<evidence type="ECO:0000256" key="3">
    <source>
        <dbReference type="ARBA" id="ARBA00022475"/>
    </source>
</evidence>
<keyword evidence="5 9" id="KW-0812">Transmembrane</keyword>
<proteinExistence type="inferred from homology"/>
<dbReference type="PANTHER" id="PTHR35011">
    <property type="entry name" value="2,3-DIKETO-L-GULONATE TRAP TRANSPORTER SMALL PERMEASE PROTEIN YIAM"/>
    <property type="match status" value="1"/>
</dbReference>
<evidence type="ECO:0000256" key="7">
    <source>
        <dbReference type="ARBA" id="ARBA00023136"/>
    </source>
</evidence>
<name>A0AAE3KE96_9GAMM</name>
<dbReference type="GO" id="GO:0022857">
    <property type="term" value="F:transmembrane transporter activity"/>
    <property type="evidence" value="ECO:0007669"/>
    <property type="project" value="UniProtKB-UniRule"/>
</dbReference>
<sequence length="188" mass="20478">MAKVRNSDGFSSTLSSLPHGGHSTGLRRAVEVLVRLGEAQATLLILIIAILIGYEVIARYVFNQPTGFANQAAAYAMPFIAFMGAAGALRRNAHVTVDALIDCLNERLRLGLAVVTEAFSVILLLIITWFAVLVVMDSWESGTRAFSTVLTFPEYVPQVIMPVGLGLLTLQQVTRLCDAVREYRIGVR</sequence>
<comment type="subunit">
    <text evidence="9">The complex comprises the extracytoplasmic solute receptor protein and the two transmembrane proteins.</text>
</comment>
<protein>
    <recommendedName>
        <fullName evidence="9">TRAP transporter small permease protein</fullName>
    </recommendedName>
</protein>
<evidence type="ECO:0000256" key="5">
    <source>
        <dbReference type="ARBA" id="ARBA00022692"/>
    </source>
</evidence>
<comment type="caution">
    <text evidence="12">The sequence shown here is derived from an EMBL/GenBank/DDBJ whole genome shotgun (WGS) entry which is preliminary data.</text>
</comment>
<accession>A0AAE3KE96</accession>
<comment type="similarity">
    <text evidence="8 9">Belongs to the TRAP transporter small permease family.</text>
</comment>
<feature type="transmembrane region" description="Helical" evidence="9">
    <location>
        <begin position="43"/>
        <end position="62"/>
    </location>
</feature>
<keyword evidence="2 9" id="KW-0813">Transport</keyword>
<gene>
    <name evidence="12" type="ORF">J2T57_004417</name>
</gene>
<keyword evidence="7 9" id="KW-0472">Membrane</keyword>
<evidence type="ECO:0000313" key="13">
    <source>
        <dbReference type="Proteomes" id="UP001205843"/>
    </source>
</evidence>
<dbReference type="RefSeq" id="WP_253485794.1">
    <property type="nucleotide sequence ID" value="NZ_JALJXV010000019.1"/>
</dbReference>
<evidence type="ECO:0000256" key="6">
    <source>
        <dbReference type="ARBA" id="ARBA00022989"/>
    </source>
</evidence>
<dbReference type="InterPro" id="IPR007387">
    <property type="entry name" value="TRAP_DctQ"/>
</dbReference>
<evidence type="ECO:0000256" key="2">
    <source>
        <dbReference type="ARBA" id="ARBA00022448"/>
    </source>
</evidence>
<evidence type="ECO:0000256" key="8">
    <source>
        <dbReference type="ARBA" id="ARBA00038436"/>
    </source>
</evidence>
<keyword evidence="4 9" id="KW-0997">Cell inner membrane</keyword>
<dbReference type="AlphaFoldDB" id="A0AAE3KE96"/>
<dbReference type="GO" id="GO:0005886">
    <property type="term" value="C:plasma membrane"/>
    <property type="evidence" value="ECO:0007669"/>
    <property type="project" value="UniProtKB-SubCell"/>
</dbReference>
<reference evidence="12" key="1">
    <citation type="submission" date="2022-03" db="EMBL/GenBank/DDBJ databases">
        <title>Genomic Encyclopedia of Type Strains, Phase III (KMG-III): the genomes of soil and plant-associated and newly described type strains.</title>
        <authorList>
            <person name="Whitman W."/>
        </authorList>
    </citation>
    <scope>NUCLEOTIDE SEQUENCE</scope>
    <source>
        <strain evidence="12">ANL 6-2</strain>
    </source>
</reference>
<evidence type="ECO:0000256" key="4">
    <source>
        <dbReference type="ARBA" id="ARBA00022519"/>
    </source>
</evidence>
<organism evidence="12 13">
    <name type="scientific">Natronocella acetinitrilica</name>
    <dbReference type="NCBI Taxonomy" id="414046"/>
    <lineage>
        <taxon>Bacteria</taxon>
        <taxon>Pseudomonadati</taxon>
        <taxon>Pseudomonadota</taxon>
        <taxon>Gammaproteobacteria</taxon>
        <taxon>Chromatiales</taxon>
        <taxon>Ectothiorhodospiraceae</taxon>
        <taxon>Natronocella</taxon>
    </lineage>
</organism>
<evidence type="ECO:0000256" key="10">
    <source>
        <dbReference type="SAM" id="MobiDB-lite"/>
    </source>
</evidence>
<dbReference type="EMBL" id="JALJXV010000019">
    <property type="protein sequence ID" value="MCP1677238.1"/>
    <property type="molecule type" value="Genomic_DNA"/>
</dbReference>
<evidence type="ECO:0000259" key="11">
    <source>
        <dbReference type="Pfam" id="PF04290"/>
    </source>
</evidence>
<dbReference type="Proteomes" id="UP001205843">
    <property type="component" value="Unassembled WGS sequence"/>
</dbReference>
<dbReference type="Pfam" id="PF04290">
    <property type="entry name" value="DctQ"/>
    <property type="match status" value="1"/>
</dbReference>
<feature type="transmembrane region" description="Helical" evidence="9">
    <location>
        <begin position="110"/>
        <end position="135"/>
    </location>
</feature>
<evidence type="ECO:0000256" key="1">
    <source>
        <dbReference type="ARBA" id="ARBA00004429"/>
    </source>
</evidence>
<keyword evidence="6 9" id="KW-1133">Transmembrane helix</keyword>
<evidence type="ECO:0000313" key="12">
    <source>
        <dbReference type="EMBL" id="MCP1677238.1"/>
    </source>
</evidence>
<evidence type="ECO:0000256" key="9">
    <source>
        <dbReference type="RuleBase" id="RU369079"/>
    </source>
</evidence>
<feature type="domain" description="Tripartite ATP-independent periplasmic transporters DctQ component" evidence="11">
    <location>
        <begin position="48"/>
        <end position="181"/>
    </location>
</feature>
<feature type="transmembrane region" description="Helical" evidence="9">
    <location>
        <begin position="155"/>
        <end position="174"/>
    </location>
</feature>